<dbReference type="InterPro" id="IPR011639">
    <property type="entry name" value="MethylTrfase_TaqI-like_dom"/>
</dbReference>
<dbReference type="GO" id="GO:0009007">
    <property type="term" value="F:site-specific DNA-methyltransferase (adenine-specific) activity"/>
    <property type="evidence" value="ECO:0007669"/>
    <property type="project" value="UniProtKB-EC"/>
</dbReference>
<sequence>MSEAICIYFLLKNRGELIFITPRDFFKSTSSIKLNHFIYNQGTITDLIDLGDSRIFENAQPKLYYFSI</sequence>
<dbReference type="EMBL" id="BQKA01000011">
    <property type="protein sequence ID" value="GJM49591.1"/>
    <property type="molecule type" value="Genomic_DNA"/>
</dbReference>
<evidence type="ECO:0000313" key="3">
    <source>
        <dbReference type="EMBL" id="GJM52926.1"/>
    </source>
</evidence>
<dbReference type="GO" id="GO:0006304">
    <property type="term" value="P:DNA modification"/>
    <property type="evidence" value="ECO:0007669"/>
    <property type="project" value="InterPro"/>
</dbReference>
<dbReference type="Proteomes" id="UP001207736">
    <property type="component" value="Unassembled WGS sequence"/>
</dbReference>
<protein>
    <recommendedName>
        <fullName evidence="1">Type II methyltransferase M.TaqI-like domain-containing protein</fullName>
    </recommendedName>
</protein>
<keyword evidence="5" id="KW-1185">Reference proteome</keyword>
<dbReference type="Pfam" id="PF07669">
    <property type="entry name" value="Eco57I"/>
    <property type="match status" value="1"/>
</dbReference>
<accession>A0AAV5AUQ5</accession>
<gene>
    <name evidence="2" type="ORF">RCZ15_05660</name>
    <name evidence="3" type="ORF">RCZ16_12430</name>
</gene>
<evidence type="ECO:0000313" key="5">
    <source>
        <dbReference type="Proteomes" id="UP001208692"/>
    </source>
</evidence>
<dbReference type="SUPFAM" id="SSF53335">
    <property type="entry name" value="S-adenosyl-L-methionine-dependent methyltransferases"/>
    <property type="match status" value="1"/>
</dbReference>
<comment type="caution">
    <text evidence="2">The sequence shown here is derived from an EMBL/GenBank/DDBJ whole genome shotgun (WGS) entry which is preliminary data.</text>
</comment>
<name>A0AAV5AUQ5_9FLAO</name>
<evidence type="ECO:0000259" key="1">
    <source>
        <dbReference type="Pfam" id="PF07669"/>
    </source>
</evidence>
<proteinExistence type="predicted"/>
<reference evidence="2 5" key="1">
    <citation type="submission" date="2021-11" db="EMBL/GenBank/DDBJ databases">
        <title>Draft genome sequence of Capnocytophaga sp. strain KC07075 isolated from cat oral cavity.</title>
        <authorList>
            <person name="Suzuki M."/>
            <person name="Imaoka K."/>
            <person name="Kimura M."/>
            <person name="Morikawa S."/>
            <person name="Maeda K."/>
        </authorList>
    </citation>
    <scope>NUCLEOTIDE SEQUENCE</scope>
    <source>
        <strain evidence="2">KC07075</strain>
        <strain evidence="3 5">KC07079</strain>
    </source>
</reference>
<evidence type="ECO:0000313" key="4">
    <source>
        <dbReference type="Proteomes" id="UP001207736"/>
    </source>
</evidence>
<dbReference type="Proteomes" id="UP001208692">
    <property type="component" value="Unassembled WGS sequence"/>
</dbReference>
<organism evidence="2 4">
    <name type="scientific">Capnocytophaga catalasegens</name>
    <dbReference type="NCBI Taxonomy" id="1004260"/>
    <lineage>
        <taxon>Bacteria</taxon>
        <taxon>Pseudomonadati</taxon>
        <taxon>Bacteroidota</taxon>
        <taxon>Flavobacteriia</taxon>
        <taxon>Flavobacteriales</taxon>
        <taxon>Flavobacteriaceae</taxon>
        <taxon>Capnocytophaga</taxon>
    </lineage>
</organism>
<feature type="domain" description="Type II methyltransferase M.TaqI-like" evidence="1">
    <location>
        <begin position="9"/>
        <end position="56"/>
    </location>
</feature>
<dbReference type="Gene3D" id="3.40.50.150">
    <property type="entry name" value="Vaccinia Virus protein VP39"/>
    <property type="match status" value="1"/>
</dbReference>
<dbReference type="InterPro" id="IPR029063">
    <property type="entry name" value="SAM-dependent_MTases_sf"/>
</dbReference>
<evidence type="ECO:0000313" key="2">
    <source>
        <dbReference type="EMBL" id="GJM49591.1"/>
    </source>
</evidence>
<dbReference type="EMBL" id="BQKB01000022">
    <property type="protein sequence ID" value="GJM52926.1"/>
    <property type="molecule type" value="Genomic_DNA"/>
</dbReference>
<dbReference type="AlphaFoldDB" id="A0AAV5AUQ5"/>